<feature type="transmembrane region" description="Helical" evidence="2">
    <location>
        <begin position="82"/>
        <end position="103"/>
    </location>
</feature>
<dbReference type="RefSeq" id="WP_179721616.1">
    <property type="nucleotide sequence ID" value="NZ_JACBZT010000001.1"/>
</dbReference>
<reference evidence="3 4" key="1">
    <citation type="submission" date="2020-07" db="EMBL/GenBank/DDBJ databases">
        <title>Sequencing the genomes of 1000 actinobacteria strains.</title>
        <authorList>
            <person name="Klenk H.-P."/>
        </authorList>
    </citation>
    <scope>NUCLEOTIDE SEQUENCE [LARGE SCALE GENOMIC DNA]</scope>
    <source>
        <strain evidence="3 4">DSM 104001</strain>
    </source>
</reference>
<organism evidence="3 4">
    <name type="scientific">Petropleomorpha daqingensis</name>
    <dbReference type="NCBI Taxonomy" id="2026353"/>
    <lineage>
        <taxon>Bacteria</taxon>
        <taxon>Bacillati</taxon>
        <taxon>Actinomycetota</taxon>
        <taxon>Actinomycetes</taxon>
        <taxon>Geodermatophilales</taxon>
        <taxon>Geodermatophilaceae</taxon>
        <taxon>Petropleomorpha</taxon>
    </lineage>
</organism>
<feature type="region of interest" description="Disordered" evidence="1">
    <location>
        <begin position="159"/>
        <end position="178"/>
    </location>
</feature>
<feature type="transmembrane region" description="Helical" evidence="2">
    <location>
        <begin position="132"/>
        <end position="147"/>
    </location>
</feature>
<keyword evidence="2" id="KW-0812">Transmembrane</keyword>
<keyword evidence="2" id="KW-1133">Transmembrane helix</keyword>
<keyword evidence="4" id="KW-1185">Reference proteome</keyword>
<feature type="transmembrane region" description="Helical" evidence="2">
    <location>
        <begin position="6"/>
        <end position="24"/>
    </location>
</feature>
<evidence type="ECO:0000313" key="3">
    <source>
        <dbReference type="EMBL" id="NYJ08771.1"/>
    </source>
</evidence>
<sequence>MFTVIGPVLWSACFLVALVSAVLAGRSRRAMVVGRVAVGVLMLVGGAVFNLVQLLLGNDYSGFADPSPFGWVTDAWEAVVPAHHVVLIGLLVLFEATVGVLVLSGGRRTQFGYAAAIAFHALLWLFGWFEAVYVVLVLPALVLLLRAERRAGRRAAAAVPDRPEVVPADGGLPRPRAG</sequence>
<accession>A0A853CNK7</accession>
<dbReference type="AlphaFoldDB" id="A0A853CNK7"/>
<protein>
    <submittedName>
        <fullName evidence="3">Uncharacterized protein</fullName>
    </submittedName>
</protein>
<gene>
    <name evidence="3" type="ORF">GGQ55_005049</name>
</gene>
<evidence type="ECO:0000313" key="4">
    <source>
        <dbReference type="Proteomes" id="UP000541969"/>
    </source>
</evidence>
<dbReference type="Proteomes" id="UP000541969">
    <property type="component" value="Unassembled WGS sequence"/>
</dbReference>
<comment type="caution">
    <text evidence="3">The sequence shown here is derived from an EMBL/GenBank/DDBJ whole genome shotgun (WGS) entry which is preliminary data.</text>
</comment>
<name>A0A853CNK7_9ACTN</name>
<evidence type="ECO:0000256" key="2">
    <source>
        <dbReference type="SAM" id="Phobius"/>
    </source>
</evidence>
<evidence type="ECO:0000256" key="1">
    <source>
        <dbReference type="SAM" id="MobiDB-lite"/>
    </source>
</evidence>
<proteinExistence type="predicted"/>
<feature type="transmembrane region" description="Helical" evidence="2">
    <location>
        <begin position="36"/>
        <end position="56"/>
    </location>
</feature>
<feature type="compositionally biased region" description="Low complexity" evidence="1">
    <location>
        <begin position="159"/>
        <end position="168"/>
    </location>
</feature>
<keyword evidence="2" id="KW-0472">Membrane</keyword>
<dbReference type="EMBL" id="JACBZT010000001">
    <property type="protein sequence ID" value="NYJ08771.1"/>
    <property type="molecule type" value="Genomic_DNA"/>
</dbReference>